<dbReference type="RefSeq" id="WP_194864034.1">
    <property type="nucleotide sequence ID" value="NZ_ARXX01000004.1"/>
</dbReference>
<dbReference type="SUPFAM" id="SSF53756">
    <property type="entry name" value="UDP-Glycosyltransferase/glycogen phosphorylase"/>
    <property type="match status" value="1"/>
</dbReference>
<dbReference type="Proteomes" id="UP000662703">
    <property type="component" value="Unassembled WGS sequence"/>
</dbReference>
<evidence type="ECO:0000313" key="2">
    <source>
        <dbReference type="Proteomes" id="UP000662703"/>
    </source>
</evidence>
<dbReference type="EMBL" id="ARXX01000004">
    <property type="protein sequence ID" value="MBF5055164.1"/>
    <property type="molecule type" value="Genomic_DNA"/>
</dbReference>
<protein>
    <submittedName>
        <fullName evidence="1">Uncharacterized protein</fullName>
    </submittedName>
</protein>
<evidence type="ECO:0000313" key="1">
    <source>
        <dbReference type="EMBL" id="MBF5055164.1"/>
    </source>
</evidence>
<organism evidence="1 2">
    <name type="scientific">Alloalcanivorax profundimaris</name>
    <dbReference type="NCBI Taxonomy" id="2735259"/>
    <lineage>
        <taxon>Bacteria</taxon>
        <taxon>Pseudomonadati</taxon>
        <taxon>Pseudomonadota</taxon>
        <taxon>Gammaproteobacteria</taxon>
        <taxon>Oceanospirillales</taxon>
        <taxon>Alcanivoracaceae</taxon>
        <taxon>Alloalcanivorax</taxon>
    </lineage>
</organism>
<keyword evidence="2" id="KW-1185">Reference proteome</keyword>
<sequence>MRESEHFKALQRHLTDRRSRLDRAVWWLRESLRGLRARLRARRDHGAPTHCDVLLIHPSEKSRRQGRKNALLEALRRAGLRVEETVAGDDRAALRRRHLRPPPRPVPAPLYTSAARAADLLARYRARVILTERNGWPVSTFLRAFRPPETRVLHLAHGILSDQSSKLRFHDFDYYAVFGNSSLEYLCRGEPGFGRTDVLFAGPYFPLPAPRTPATAPSKALLFLGAGPDEEDSDGYRHSCELARQWLAAHPDWTLWVRPHPRGTGKPWRTWAADNAAVRLRPEGESLSEAMASIAAVWSGYTTAIIDCAVAGVPVIVLGQHRDYFECERFGVPRVTDQKGLEVAMASLDGGAADWAATLAAFAGHHIEYREQPVASLAETIMTLVEGRPPAPAASLPEARAAELTARKTATS</sequence>
<accession>A0ABS0AMK7</accession>
<proteinExistence type="predicted"/>
<reference evidence="1 2" key="1">
    <citation type="submission" date="2012-09" db="EMBL/GenBank/DDBJ databases">
        <title>Genome Sequence of alkane-degrading Bacterium Alcanivorax sp. 521-1.</title>
        <authorList>
            <person name="Lai Q."/>
            <person name="Shao Z."/>
        </authorList>
    </citation>
    <scope>NUCLEOTIDE SEQUENCE [LARGE SCALE GENOMIC DNA]</scope>
    <source>
        <strain evidence="1 2">521-1</strain>
    </source>
</reference>
<gene>
    <name evidence="1" type="ORF">Y5W_00458</name>
</gene>
<name>A0ABS0AMK7_9GAMM</name>
<comment type="caution">
    <text evidence="1">The sequence shown here is derived from an EMBL/GenBank/DDBJ whole genome shotgun (WGS) entry which is preliminary data.</text>
</comment>